<protein>
    <recommendedName>
        <fullName evidence="1">AB hydrolase-1 domain-containing protein</fullName>
    </recommendedName>
</protein>
<reference evidence="3" key="1">
    <citation type="journal article" date="2019" name="Int. J. Syst. Evol. Microbiol.">
        <title>The Global Catalogue of Microorganisms (GCM) 10K type strain sequencing project: providing services to taxonomists for standard genome sequencing and annotation.</title>
        <authorList>
            <consortium name="The Broad Institute Genomics Platform"/>
            <consortium name="The Broad Institute Genome Sequencing Center for Infectious Disease"/>
            <person name="Wu L."/>
            <person name="Ma J."/>
        </authorList>
    </citation>
    <scope>NUCLEOTIDE SEQUENCE [LARGE SCALE GENOMIC DNA]</scope>
    <source>
        <strain evidence="3">JCM 32206</strain>
    </source>
</reference>
<dbReference type="InterPro" id="IPR029058">
    <property type="entry name" value="AB_hydrolase_fold"/>
</dbReference>
<gene>
    <name evidence="2" type="ORF">GCM10023094_34870</name>
</gene>
<dbReference type="InterPro" id="IPR000073">
    <property type="entry name" value="AB_hydrolase_1"/>
</dbReference>
<name>A0ABP8P950_9NOCA</name>
<proteinExistence type="predicted"/>
<evidence type="ECO:0000313" key="3">
    <source>
        <dbReference type="Proteomes" id="UP001501183"/>
    </source>
</evidence>
<accession>A0ABP8P950</accession>
<organism evidence="2 3">
    <name type="scientific">Rhodococcus olei</name>
    <dbReference type="NCBI Taxonomy" id="2161675"/>
    <lineage>
        <taxon>Bacteria</taxon>
        <taxon>Bacillati</taxon>
        <taxon>Actinomycetota</taxon>
        <taxon>Actinomycetes</taxon>
        <taxon>Mycobacteriales</taxon>
        <taxon>Nocardiaceae</taxon>
        <taxon>Rhodococcus</taxon>
    </lineage>
</organism>
<sequence length="103" mass="11469">MNDPPIDSPPIVLIHGLWMTPRSWDHWVERYRAKGHEVIAPAYPGFEIEVEALREKPEIIAEATVPATLEHLIDVVEGIRRPGSATTWTTVPRCCSSAGARTT</sequence>
<comment type="caution">
    <text evidence="2">The sequence shown here is derived from an EMBL/GenBank/DDBJ whole genome shotgun (WGS) entry which is preliminary data.</text>
</comment>
<dbReference type="Pfam" id="PF12697">
    <property type="entry name" value="Abhydrolase_6"/>
    <property type="match status" value="1"/>
</dbReference>
<dbReference type="EMBL" id="BAABFB010000052">
    <property type="protein sequence ID" value="GAA4483389.1"/>
    <property type="molecule type" value="Genomic_DNA"/>
</dbReference>
<dbReference type="RefSeq" id="WP_345347693.1">
    <property type="nucleotide sequence ID" value="NZ_BAABFB010000052.1"/>
</dbReference>
<dbReference type="SUPFAM" id="SSF53474">
    <property type="entry name" value="alpha/beta-Hydrolases"/>
    <property type="match status" value="1"/>
</dbReference>
<dbReference type="Gene3D" id="3.40.50.1820">
    <property type="entry name" value="alpha/beta hydrolase"/>
    <property type="match status" value="1"/>
</dbReference>
<dbReference type="Proteomes" id="UP001501183">
    <property type="component" value="Unassembled WGS sequence"/>
</dbReference>
<evidence type="ECO:0000259" key="1">
    <source>
        <dbReference type="Pfam" id="PF12697"/>
    </source>
</evidence>
<keyword evidence="3" id="KW-1185">Reference proteome</keyword>
<feature type="domain" description="AB hydrolase-1" evidence="1">
    <location>
        <begin position="11"/>
        <end position="79"/>
    </location>
</feature>
<evidence type="ECO:0000313" key="2">
    <source>
        <dbReference type="EMBL" id="GAA4483389.1"/>
    </source>
</evidence>